<sequence>MTMERAALSVFRTSSAGYAECRSKLGEAREKIKAANAFNAKAAADEFAVWALATLDAMRLEQTGELKIIDSRLSELERRAGILTHSEAG</sequence>
<dbReference type="STRING" id="1121001.SAMN02745857_03893"/>
<evidence type="ECO:0000313" key="2">
    <source>
        <dbReference type="Proteomes" id="UP000192761"/>
    </source>
</evidence>
<proteinExistence type="predicted"/>
<dbReference type="AlphaFoldDB" id="A0A1W1Y064"/>
<name>A0A1W1Y064_9NEIS</name>
<evidence type="ECO:0000313" key="1">
    <source>
        <dbReference type="EMBL" id="SMC29524.1"/>
    </source>
</evidence>
<dbReference type="EMBL" id="FWXD01000036">
    <property type="protein sequence ID" value="SMC29524.1"/>
    <property type="molecule type" value="Genomic_DNA"/>
</dbReference>
<accession>A0A1W1Y064</accession>
<reference evidence="1 2" key="1">
    <citation type="submission" date="2017-04" db="EMBL/GenBank/DDBJ databases">
        <authorList>
            <person name="Afonso C.L."/>
            <person name="Miller P.J."/>
            <person name="Scott M.A."/>
            <person name="Spackman E."/>
            <person name="Goraichik I."/>
            <person name="Dimitrov K.M."/>
            <person name="Suarez D.L."/>
            <person name="Swayne D.E."/>
        </authorList>
    </citation>
    <scope>NUCLEOTIDE SEQUENCE [LARGE SCALE GENOMIC DNA]</scope>
    <source>
        <strain evidence="1 2">DSM 23236</strain>
    </source>
</reference>
<keyword evidence="2" id="KW-1185">Reference proteome</keyword>
<protein>
    <submittedName>
        <fullName evidence="1">Uncharacterized protein</fullName>
    </submittedName>
</protein>
<organism evidence="1 2">
    <name type="scientific">Andreprevotia lacus DSM 23236</name>
    <dbReference type="NCBI Taxonomy" id="1121001"/>
    <lineage>
        <taxon>Bacteria</taxon>
        <taxon>Pseudomonadati</taxon>
        <taxon>Pseudomonadota</taxon>
        <taxon>Betaproteobacteria</taxon>
        <taxon>Neisseriales</taxon>
        <taxon>Chitinibacteraceae</taxon>
        <taxon>Andreprevotia</taxon>
    </lineage>
</organism>
<dbReference type="Proteomes" id="UP000192761">
    <property type="component" value="Unassembled WGS sequence"/>
</dbReference>
<gene>
    <name evidence="1" type="ORF">SAMN02745857_03893</name>
</gene>